<dbReference type="EMBL" id="CAKLBY020000086">
    <property type="protein sequence ID" value="CAK7925092.1"/>
    <property type="molecule type" value="Genomic_DNA"/>
</dbReference>
<proteinExistence type="predicted"/>
<evidence type="ECO:0000313" key="3">
    <source>
        <dbReference type="Proteomes" id="UP001162060"/>
    </source>
</evidence>
<dbReference type="Proteomes" id="UP001162060">
    <property type="component" value="Unassembled WGS sequence"/>
</dbReference>
<sequence length="70" mass="8022">MSEMDESAEELQSIWSRGTCRQAHRRAHFSRAFVHMLSSSYVNSDARRVQAVGETDVQELDGQSLEHTRL</sequence>
<evidence type="ECO:0000313" key="2">
    <source>
        <dbReference type="EMBL" id="CAK7932011.1"/>
    </source>
</evidence>
<dbReference type="AlphaFoldDB" id="A0AAV1TUF5"/>
<protein>
    <submittedName>
        <fullName evidence="1">Uncharacterized protein</fullName>
    </submittedName>
</protein>
<dbReference type="EMBL" id="CAKLBY020000188">
    <property type="protein sequence ID" value="CAK7932011.1"/>
    <property type="molecule type" value="Genomic_DNA"/>
</dbReference>
<comment type="caution">
    <text evidence="1">The sequence shown here is derived from an EMBL/GenBank/DDBJ whole genome shotgun (WGS) entry which is preliminary data.</text>
</comment>
<name>A0AAV1TUF5_9STRA</name>
<gene>
    <name evidence="1" type="ORF">PM001_LOCUS10242</name>
    <name evidence="2" type="ORF">PM001_LOCUS17161</name>
</gene>
<accession>A0AAV1TUF5</accession>
<reference evidence="1" key="1">
    <citation type="submission" date="2024-01" db="EMBL/GenBank/DDBJ databases">
        <authorList>
            <person name="Webb A."/>
        </authorList>
    </citation>
    <scope>NUCLEOTIDE SEQUENCE</scope>
    <source>
        <strain evidence="1">Pm1</strain>
    </source>
</reference>
<organism evidence="1 3">
    <name type="scientific">Peronospora matthiolae</name>
    <dbReference type="NCBI Taxonomy" id="2874970"/>
    <lineage>
        <taxon>Eukaryota</taxon>
        <taxon>Sar</taxon>
        <taxon>Stramenopiles</taxon>
        <taxon>Oomycota</taxon>
        <taxon>Peronosporomycetes</taxon>
        <taxon>Peronosporales</taxon>
        <taxon>Peronosporaceae</taxon>
        <taxon>Peronospora</taxon>
    </lineage>
</organism>
<evidence type="ECO:0000313" key="1">
    <source>
        <dbReference type="EMBL" id="CAK7925092.1"/>
    </source>
</evidence>